<accession>A0AA96KRU3</accession>
<sequence length="68" mass="7872">MLHIKMVPRKGMTCVSCRTENMLCMDDMLQANYYAEWFKCLDCGGEAEVVYKSSRISTDNIKTYTFEA</sequence>
<reference evidence="1" key="1">
    <citation type="submission" date="2023-04" db="EMBL/GenBank/DDBJ databases">
        <authorList>
            <person name="Zhang X."/>
        </authorList>
    </citation>
    <scope>NUCLEOTIDE SEQUENCE</scope>
</reference>
<dbReference type="EMBL" id="OQ884030">
    <property type="protein sequence ID" value="WNO29841.1"/>
    <property type="molecule type" value="Genomic_DNA"/>
</dbReference>
<proteinExistence type="predicted"/>
<protein>
    <submittedName>
        <fullName evidence="1">Uncharacterized protein</fullName>
    </submittedName>
</protein>
<name>A0AA96KRU3_9CAUD</name>
<organism evidence="1">
    <name type="scientific">Bacillus phage SDFMU_Pbc</name>
    <dbReference type="NCBI Taxonomy" id="3076135"/>
    <lineage>
        <taxon>Viruses</taxon>
        <taxon>Duplodnaviria</taxon>
        <taxon>Heunggongvirae</taxon>
        <taxon>Uroviricota</taxon>
        <taxon>Caudoviricetes</taxon>
        <taxon>Herelleviridae</taxon>
        <taxon>Bastillevirinae</taxon>
        <taxon>Agatevirus</taxon>
        <taxon>Agatevirus agate</taxon>
    </lineage>
</organism>
<evidence type="ECO:0000313" key="1">
    <source>
        <dbReference type="EMBL" id="WNO29841.1"/>
    </source>
</evidence>